<gene>
    <name evidence="2" type="primary">PH01B031C15.13</name>
</gene>
<dbReference type="EMBL" id="FO203444">
    <property type="protein sequence ID" value="CCI55430.1"/>
    <property type="molecule type" value="Genomic_DNA"/>
</dbReference>
<name>L0P273_PHYED</name>
<sequence length="94" mass="10539">MAWWRCCAGELLKEDCEKTRAVCEWCGARHLRSGGRSNPSGARCWFVLEPVQVIGLTSEEGLINEREKYKAKLGGRQGQHRTSSWSSILATNLS</sequence>
<proteinExistence type="predicted"/>
<evidence type="ECO:0000256" key="1">
    <source>
        <dbReference type="SAM" id="MobiDB-lite"/>
    </source>
</evidence>
<feature type="region of interest" description="Disordered" evidence="1">
    <location>
        <begin position="72"/>
        <end position="94"/>
    </location>
</feature>
<protein>
    <submittedName>
        <fullName evidence="2">PH01B031C15.13 protein</fullName>
    </submittedName>
</protein>
<feature type="compositionally biased region" description="Polar residues" evidence="1">
    <location>
        <begin position="80"/>
        <end position="94"/>
    </location>
</feature>
<reference evidence="2" key="1">
    <citation type="submission" date="2012-05" db="EMBL/GenBank/DDBJ databases">
        <authorList>
            <person name="Han B."/>
            <person name="Lu Y."/>
            <person name="Feng Q."/>
            <person name="Zhao Q."/>
            <person name="Lu T.T."/>
            <person name="Li Y."/>
            <person name="Liu K.Y."/>
            <person name="Huang X.H."/>
            <person name="Fan D.L."/>
            <person name="Weng Q.J."/>
            <person name="Zhang L."/>
            <person name="Lu Y.Q."/>
            <person name="Guo Y.L."/>
            <person name="Li W.J."/>
            <person name="Zhou C.C."/>
            <person name="Lu H.Y."/>
            <person name="Huang T."/>
            <person name="Zhu C.R."/>
            <person name="Zhao Y."/>
            <person name="Hu T."/>
            <person name="Yao N."/>
        </authorList>
    </citation>
    <scope>NUCLEOTIDE SEQUENCE</scope>
</reference>
<organism evidence="2">
    <name type="scientific">Phyllostachys edulis</name>
    <name type="common">Tortoise shell bamboo</name>
    <name type="synonym">Bambusa edulis</name>
    <dbReference type="NCBI Taxonomy" id="38705"/>
    <lineage>
        <taxon>Eukaryota</taxon>
        <taxon>Viridiplantae</taxon>
        <taxon>Streptophyta</taxon>
        <taxon>Embryophyta</taxon>
        <taxon>Tracheophyta</taxon>
        <taxon>Spermatophyta</taxon>
        <taxon>Magnoliopsida</taxon>
        <taxon>Liliopsida</taxon>
        <taxon>Poales</taxon>
        <taxon>Poaceae</taxon>
        <taxon>BOP clade</taxon>
        <taxon>Bambusoideae</taxon>
        <taxon>Arundinarodae</taxon>
        <taxon>Arundinarieae</taxon>
        <taxon>Arundinariinae</taxon>
        <taxon>Phyllostachys</taxon>
    </lineage>
</organism>
<accession>L0P273</accession>
<dbReference type="AlphaFoldDB" id="L0P273"/>
<evidence type="ECO:0000313" key="2">
    <source>
        <dbReference type="EMBL" id="CCI55430.1"/>
    </source>
</evidence>